<feature type="DNA-binding region" description="OmpR/PhoB-type" evidence="7">
    <location>
        <begin position="129"/>
        <end position="225"/>
    </location>
</feature>
<evidence type="ECO:0000256" key="7">
    <source>
        <dbReference type="PROSITE-ProRule" id="PRU01091"/>
    </source>
</evidence>
<evidence type="ECO:0000259" key="8">
    <source>
        <dbReference type="PROSITE" id="PS50110"/>
    </source>
</evidence>
<comment type="caution">
    <text evidence="10">The sequence shown here is derived from an EMBL/GenBank/DDBJ whole genome shotgun (WGS) entry which is preliminary data.</text>
</comment>
<dbReference type="InterPro" id="IPR011006">
    <property type="entry name" value="CheY-like_superfamily"/>
</dbReference>
<dbReference type="EMBL" id="AZFE01000030">
    <property type="protein sequence ID" value="KRL56013.1"/>
    <property type="molecule type" value="Genomic_DNA"/>
</dbReference>
<dbReference type="Gene3D" id="1.10.10.10">
    <property type="entry name" value="Winged helix-like DNA-binding domain superfamily/Winged helix DNA-binding domain"/>
    <property type="match status" value="1"/>
</dbReference>
<dbReference type="SMART" id="SM00862">
    <property type="entry name" value="Trans_reg_C"/>
    <property type="match status" value="1"/>
</dbReference>
<keyword evidence="3" id="KW-0805">Transcription regulation</keyword>
<gene>
    <name evidence="10" type="ORF">FC70_GL000599</name>
</gene>
<dbReference type="Gene3D" id="3.40.50.2300">
    <property type="match status" value="1"/>
</dbReference>
<dbReference type="InterPro" id="IPR036388">
    <property type="entry name" value="WH-like_DNA-bd_sf"/>
</dbReference>
<dbReference type="Pfam" id="PF00486">
    <property type="entry name" value="Trans_reg_C"/>
    <property type="match status" value="1"/>
</dbReference>
<evidence type="ECO:0000256" key="6">
    <source>
        <dbReference type="PROSITE-ProRule" id="PRU00169"/>
    </source>
</evidence>
<evidence type="ECO:0000256" key="5">
    <source>
        <dbReference type="ARBA" id="ARBA00023163"/>
    </source>
</evidence>
<organism evidence="10 11">
    <name type="scientific">Paucilactobacillus oligofermentans DSM 15707 = LMG 22743</name>
    <dbReference type="NCBI Taxonomy" id="1423778"/>
    <lineage>
        <taxon>Bacteria</taxon>
        <taxon>Bacillati</taxon>
        <taxon>Bacillota</taxon>
        <taxon>Bacilli</taxon>
        <taxon>Lactobacillales</taxon>
        <taxon>Lactobacillaceae</taxon>
        <taxon>Paucilactobacillus</taxon>
    </lineage>
</organism>
<dbReference type="PROSITE" id="PS51755">
    <property type="entry name" value="OMPR_PHOB"/>
    <property type="match status" value="1"/>
</dbReference>
<name>A0A0R1RGB8_9LACO</name>
<evidence type="ECO:0000313" key="10">
    <source>
        <dbReference type="EMBL" id="KRL56013.1"/>
    </source>
</evidence>
<feature type="modified residue" description="4-aspartylphosphate" evidence="6">
    <location>
        <position position="54"/>
    </location>
</feature>
<protein>
    <submittedName>
        <fullName evidence="10">Winged helix family two component transcriptional regulator</fullName>
    </submittedName>
</protein>
<dbReference type="Proteomes" id="UP000051697">
    <property type="component" value="Unassembled WGS sequence"/>
</dbReference>
<evidence type="ECO:0000259" key="9">
    <source>
        <dbReference type="PROSITE" id="PS51755"/>
    </source>
</evidence>
<dbReference type="InterPro" id="IPR001867">
    <property type="entry name" value="OmpR/PhoB-type_DNA-bd"/>
</dbReference>
<dbReference type="AlphaFoldDB" id="A0A0R1RGB8"/>
<dbReference type="GO" id="GO:0032993">
    <property type="term" value="C:protein-DNA complex"/>
    <property type="evidence" value="ECO:0007669"/>
    <property type="project" value="TreeGrafter"/>
</dbReference>
<sequence>MVTILLVEDEDSLRSYLKNELQFENYTIITASDGEEAVQQFTDHRNEIDLILLDWMLPKIDGLGVMRRVLKLKQVPIMMMTARDYIGDKVAGLDNGAEDYITKPFEIEELLARIRVIIRREANTEKATPEQYQVGKLVLDIKAKALYFGAEIIKLTPREYDLLVVLLKNENQVMTRDELLDLVWGINFEGDPNIVDVYIRYLRQKIKYDDSLIQTVRGIGYILKSDENKNEE</sequence>
<evidence type="ECO:0000313" key="11">
    <source>
        <dbReference type="Proteomes" id="UP000051697"/>
    </source>
</evidence>
<accession>A0A0R1RGB8</accession>
<dbReference type="KEGG" id="lol:LACOL_0696"/>
<evidence type="ECO:0000256" key="1">
    <source>
        <dbReference type="ARBA" id="ARBA00022553"/>
    </source>
</evidence>
<dbReference type="PANTHER" id="PTHR48111:SF22">
    <property type="entry name" value="REGULATOR OF RPOS"/>
    <property type="match status" value="1"/>
</dbReference>
<keyword evidence="1 6" id="KW-0597">Phosphoprotein</keyword>
<dbReference type="PANTHER" id="PTHR48111">
    <property type="entry name" value="REGULATOR OF RPOS"/>
    <property type="match status" value="1"/>
</dbReference>
<keyword evidence="5" id="KW-0804">Transcription</keyword>
<reference evidence="10 11" key="1">
    <citation type="journal article" date="2015" name="Genome Announc.">
        <title>Expanding the biotechnology potential of lactobacilli through comparative genomics of 213 strains and associated genera.</title>
        <authorList>
            <person name="Sun Z."/>
            <person name="Harris H.M."/>
            <person name="McCann A."/>
            <person name="Guo C."/>
            <person name="Argimon S."/>
            <person name="Zhang W."/>
            <person name="Yang X."/>
            <person name="Jeffery I.B."/>
            <person name="Cooney J.C."/>
            <person name="Kagawa T.F."/>
            <person name="Liu W."/>
            <person name="Song Y."/>
            <person name="Salvetti E."/>
            <person name="Wrobel A."/>
            <person name="Rasinkangas P."/>
            <person name="Parkhill J."/>
            <person name="Rea M.C."/>
            <person name="O'Sullivan O."/>
            <person name="Ritari J."/>
            <person name="Douillard F.P."/>
            <person name="Paul Ross R."/>
            <person name="Yang R."/>
            <person name="Briner A.E."/>
            <person name="Felis G.E."/>
            <person name="de Vos W.M."/>
            <person name="Barrangou R."/>
            <person name="Klaenhammer T.R."/>
            <person name="Caufield P.W."/>
            <person name="Cui Y."/>
            <person name="Zhang H."/>
            <person name="O'Toole P.W."/>
        </authorList>
    </citation>
    <scope>NUCLEOTIDE SEQUENCE [LARGE SCALE GENOMIC DNA]</scope>
    <source>
        <strain evidence="10 11">DSM 15707</strain>
    </source>
</reference>
<dbReference type="PROSITE" id="PS50110">
    <property type="entry name" value="RESPONSE_REGULATORY"/>
    <property type="match status" value="1"/>
</dbReference>
<dbReference type="GO" id="GO:0000976">
    <property type="term" value="F:transcription cis-regulatory region binding"/>
    <property type="evidence" value="ECO:0007669"/>
    <property type="project" value="TreeGrafter"/>
</dbReference>
<dbReference type="InterPro" id="IPR039420">
    <property type="entry name" value="WalR-like"/>
</dbReference>
<dbReference type="STRING" id="1423778.FC70_GL000599"/>
<dbReference type="SUPFAM" id="SSF52172">
    <property type="entry name" value="CheY-like"/>
    <property type="match status" value="1"/>
</dbReference>
<keyword evidence="2" id="KW-0902">Two-component regulatory system</keyword>
<dbReference type="Pfam" id="PF00072">
    <property type="entry name" value="Response_reg"/>
    <property type="match status" value="1"/>
</dbReference>
<evidence type="ECO:0000256" key="2">
    <source>
        <dbReference type="ARBA" id="ARBA00023012"/>
    </source>
</evidence>
<dbReference type="GO" id="GO:0000156">
    <property type="term" value="F:phosphorelay response regulator activity"/>
    <property type="evidence" value="ECO:0007669"/>
    <property type="project" value="TreeGrafter"/>
</dbReference>
<feature type="domain" description="OmpR/PhoB-type" evidence="9">
    <location>
        <begin position="129"/>
        <end position="225"/>
    </location>
</feature>
<dbReference type="RefSeq" id="WP_057889573.1">
    <property type="nucleotide sequence ID" value="NZ_AZFE01000030.1"/>
</dbReference>
<dbReference type="Gene3D" id="6.10.250.690">
    <property type="match status" value="1"/>
</dbReference>
<dbReference type="OrthoDB" id="9790442at2"/>
<dbReference type="GO" id="GO:0005829">
    <property type="term" value="C:cytosol"/>
    <property type="evidence" value="ECO:0007669"/>
    <property type="project" value="TreeGrafter"/>
</dbReference>
<evidence type="ECO:0000256" key="4">
    <source>
        <dbReference type="ARBA" id="ARBA00023125"/>
    </source>
</evidence>
<keyword evidence="4 7" id="KW-0238">DNA-binding</keyword>
<dbReference type="CDD" id="cd00383">
    <property type="entry name" value="trans_reg_C"/>
    <property type="match status" value="1"/>
</dbReference>
<dbReference type="PATRIC" id="fig|1423778.4.peg.626"/>
<dbReference type="GO" id="GO:0006355">
    <property type="term" value="P:regulation of DNA-templated transcription"/>
    <property type="evidence" value="ECO:0007669"/>
    <property type="project" value="InterPro"/>
</dbReference>
<dbReference type="InterPro" id="IPR001789">
    <property type="entry name" value="Sig_transdc_resp-reg_receiver"/>
</dbReference>
<dbReference type="FunFam" id="3.40.50.2300:FF:000001">
    <property type="entry name" value="DNA-binding response regulator PhoB"/>
    <property type="match status" value="1"/>
</dbReference>
<keyword evidence="11" id="KW-1185">Reference proteome</keyword>
<feature type="domain" description="Response regulatory" evidence="8">
    <location>
        <begin position="3"/>
        <end position="118"/>
    </location>
</feature>
<proteinExistence type="predicted"/>
<evidence type="ECO:0000256" key="3">
    <source>
        <dbReference type="ARBA" id="ARBA00023015"/>
    </source>
</evidence>
<dbReference type="FunFam" id="1.10.10.10:FF:000005">
    <property type="entry name" value="Two-component system response regulator"/>
    <property type="match status" value="1"/>
</dbReference>
<dbReference type="SMART" id="SM00448">
    <property type="entry name" value="REC"/>
    <property type="match status" value="1"/>
</dbReference>